<protein>
    <submittedName>
        <fullName evidence="2">Uncharacterized protein</fullName>
    </submittedName>
</protein>
<dbReference type="InterPro" id="IPR005055">
    <property type="entry name" value="A10/PebIII"/>
</dbReference>
<dbReference type="SUPFAM" id="SSF100910">
    <property type="entry name" value="Chemosensory protein Csp2"/>
    <property type="match status" value="1"/>
</dbReference>
<dbReference type="PANTHER" id="PTHR11257">
    <property type="entry name" value="CHEMOSENSORY PROTEIN-RELATED"/>
    <property type="match status" value="1"/>
</dbReference>
<name>A0A9P0FER9_BRAAE</name>
<feature type="signal peptide" evidence="1">
    <location>
        <begin position="1"/>
        <end position="18"/>
    </location>
</feature>
<dbReference type="Gene3D" id="1.10.2080.10">
    <property type="entry name" value="Insect odorant-binding protein A10/Ejaculatory bulb-specific protein 3"/>
    <property type="match status" value="1"/>
</dbReference>
<dbReference type="PANTHER" id="PTHR11257:SF12">
    <property type="entry name" value="EJACULATORY BULB-SPECIFIC PROTEIN 3-RELATED"/>
    <property type="match status" value="1"/>
</dbReference>
<dbReference type="AlphaFoldDB" id="A0A9P0FER9"/>
<dbReference type="EMBL" id="OV121133">
    <property type="protein sequence ID" value="CAH0550946.1"/>
    <property type="molecule type" value="Genomic_DNA"/>
</dbReference>
<sequence>MKTTIIVLIFCFVAAAFADLYDTKYDNINLDDILKNEKLLDVYTSCLLDKGPCNTKEAKFLKEVLPEALINECKKCSQKQMDGSKKVIEFLYRNKTAIWKELTAKYDPLGTYQKNHQAEFDKLNQ</sequence>
<evidence type="ECO:0000313" key="2">
    <source>
        <dbReference type="EMBL" id="CAH0550946.1"/>
    </source>
</evidence>
<keyword evidence="1" id="KW-0732">Signal</keyword>
<gene>
    <name evidence="2" type="ORF">MELIAE_LOCUS3653</name>
</gene>
<dbReference type="InterPro" id="IPR036682">
    <property type="entry name" value="OS_D_A10/PebIII_sf"/>
</dbReference>
<feature type="chain" id="PRO_5040114258" evidence="1">
    <location>
        <begin position="19"/>
        <end position="125"/>
    </location>
</feature>
<dbReference type="Proteomes" id="UP001154078">
    <property type="component" value="Chromosome 2"/>
</dbReference>
<evidence type="ECO:0000256" key="1">
    <source>
        <dbReference type="SAM" id="SignalP"/>
    </source>
</evidence>
<dbReference type="Pfam" id="PF03392">
    <property type="entry name" value="OS-D"/>
    <property type="match status" value="1"/>
</dbReference>
<dbReference type="OrthoDB" id="6344725at2759"/>
<keyword evidence="3" id="KW-1185">Reference proteome</keyword>
<organism evidence="2 3">
    <name type="scientific">Brassicogethes aeneus</name>
    <name type="common">Rape pollen beetle</name>
    <name type="synonym">Meligethes aeneus</name>
    <dbReference type="NCBI Taxonomy" id="1431903"/>
    <lineage>
        <taxon>Eukaryota</taxon>
        <taxon>Metazoa</taxon>
        <taxon>Ecdysozoa</taxon>
        <taxon>Arthropoda</taxon>
        <taxon>Hexapoda</taxon>
        <taxon>Insecta</taxon>
        <taxon>Pterygota</taxon>
        <taxon>Neoptera</taxon>
        <taxon>Endopterygota</taxon>
        <taxon>Coleoptera</taxon>
        <taxon>Polyphaga</taxon>
        <taxon>Cucujiformia</taxon>
        <taxon>Nitidulidae</taxon>
        <taxon>Meligethinae</taxon>
        <taxon>Brassicogethes</taxon>
    </lineage>
</organism>
<evidence type="ECO:0000313" key="3">
    <source>
        <dbReference type="Proteomes" id="UP001154078"/>
    </source>
</evidence>
<reference evidence="2" key="1">
    <citation type="submission" date="2021-12" db="EMBL/GenBank/DDBJ databases">
        <authorList>
            <person name="King R."/>
        </authorList>
    </citation>
    <scope>NUCLEOTIDE SEQUENCE</scope>
</reference>
<accession>A0A9P0FER9</accession>
<proteinExistence type="predicted"/>